<evidence type="ECO:0000256" key="3">
    <source>
        <dbReference type="ARBA" id="ARBA00022793"/>
    </source>
</evidence>
<protein>
    <recommendedName>
        <fullName evidence="6 7">N5-carboxyaminoimidazole ribonucleotide synthase</fullName>
        <shortName evidence="6 7">N5-CAIR synthase</shortName>
        <ecNumber evidence="6 7">6.3.4.18</ecNumber>
    </recommendedName>
    <alternativeName>
        <fullName evidence="6 7">5-(carboxyamino)imidazole ribonucleotide synthetase</fullName>
    </alternativeName>
</protein>
<proteinExistence type="inferred from homology"/>
<feature type="binding site" evidence="6">
    <location>
        <position position="110"/>
    </location>
    <ligand>
        <name>ATP</name>
        <dbReference type="ChEBI" id="CHEBI:30616"/>
    </ligand>
</feature>
<dbReference type="KEGG" id="csc:Csac_1629"/>
<organism evidence="9 10">
    <name type="scientific">Caldicellulosiruptor saccharolyticus (strain ATCC 43494 / DSM 8903 / Tp8T 6331)</name>
    <dbReference type="NCBI Taxonomy" id="351627"/>
    <lineage>
        <taxon>Bacteria</taxon>
        <taxon>Bacillati</taxon>
        <taxon>Bacillota</taxon>
        <taxon>Bacillota incertae sedis</taxon>
        <taxon>Caldicellulosiruptorales</taxon>
        <taxon>Caldicellulosiruptoraceae</taxon>
        <taxon>Caldicellulosiruptor</taxon>
    </lineage>
</organism>
<comment type="catalytic activity">
    <reaction evidence="6 7">
        <text>5-amino-1-(5-phospho-beta-D-ribosyl)imidazole + hydrogencarbonate + ATP = 5-carboxyamino-1-(5-phospho-D-ribosyl)imidazole + ADP + phosphate + 2 H(+)</text>
        <dbReference type="Rhea" id="RHEA:19317"/>
        <dbReference type="ChEBI" id="CHEBI:15378"/>
        <dbReference type="ChEBI" id="CHEBI:17544"/>
        <dbReference type="ChEBI" id="CHEBI:30616"/>
        <dbReference type="ChEBI" id="CHEBI:43474"/>
        <dbReference type="ChEBI" id="CHEBI:58730"/>
        <dbReference type="ChEBI" id="CHEBI:137981"/>
        <dbReference type="ChEBI" id="CHEBI:456216"/>
        <dbReference type="EC" id="6.3.4.18"/>
    </reaction>
</comment>
<dbReference type="SUPFAM" id="SSF56059">
    <property type="entry name" value="Glutathione synthetase ATP-binding domain-like"/>
    <property type="match status" value="1"/>
</dbReference>
<dbReference type="SUPFAM" id="SSF52440">
    <property type="entry name" value="PreATP-grasp domain"/>
    <property type="match status" value="1"/>
</dbReference>
<dbReference type="InterPro" id="IPR011761">
    <property type="entry name" value="ATP-grasp"/>
</dbReference>
<accession>A4XJY4</accession>
<evidence type="ECO:0000256" key="1">
    <source>
        <dbReference type="ARBA" id="ARBA00022741"/>
    </source>
</evidence>
<dbReference type="Gene3D" id="3.40.50.20">
    <property type="match status" value="1"/>
</dbReference>
<comment type="similarity">
    <text evidence="6 7">Belongs to the PurK/PurT family.</text>
</comment>
<keyword evidence="10" id="KW-1185">Reference proteome</keyword>
<evidence type="ECO:0000259" key="8">
    <source>
        <dbReference type="PROSITE" id="PS50975"/>
    </source>
</evidence>
<dbReference type="Gene3D" id="3.30.470.20">
    <property type="entry name" value="ATP-grasp fold, B domain"/>
    <property type="match status" value="1"/>
</dbReference>
<evidence type="ECO:0000256" key="4">
    <source>
        <dbReference type="ARBA" id="ARBA00022840"/>
    </source>
</evidence>
<evidence type="ECO:0000256" key="2">
    <source>
        <dbReference type="ARBA" id="ARBA00022755"/>
    </source>
</evidence>
<dbReference type="InterPro" id="IPR011054">
    <property type="entry name" value="Rudment_hybrid_motif"/>
</dbReference>
<dbReference type="InterPro" id="IPR013815">
    <property type="entry name" value="ATP_grasp_subdomain_1"/>
</dbReference>
<dbReference type="Pfam" id="PF22660">
    <property type="entry name" value="RS_preATP-grasp-like"/>
    <property type="match status" value="1"/>
</dbReference>
<dbReference type="EC" id="6.3.4.18" evidence="6 7"/>
<feature type="binding site" evidence="6">
    <location>
        <begin position="266"/>
        <end position="267"/>
    </location>
    <ligand>
        <name>ATP</name>
        <dbReference type="ChEBI" id="CHEBI:30616"/>
    </ligand>
</feature>
<feature type="binding site" evidence="6">
    <location>
        <begin position="179"/>
        <end position="182"/>
    </location>
    <ligand>
        <name>ATP</name>
        <dbReference type="ChEBI" id="CHEBI:30616"/>
    </ligand>
</feature>
<dbReference type="InterPro" id="IPR003135">
    <property type="entry name" value="ATP-grasp_carboxylate-amine"/>
</dbReference>
<keyword evidence="1 6" id="KW-0547">Nucleotide-binding</keyword>
<dbReference type="Pfam" id="PF02222">
    <property type="entry name" value="ATP-grasp"/>
    <property type="match status" value="1"/>
</dbReference>
<dbReference type="InterPro" id="IPR005875">
    <property type="entry name" value="PurK"/>
</dbReference>
<comment type="subunit">
    <text evidence="6 7">Homodimer.</text>
</comment>
<gene>
    <name evidence="6 7" type="primary">purK</name>
    <name evidence="9" type="ordered locus">Csac_1629</name>
</gene>
<dbReference type="PROSITE" id="PS50975">
    <property type="entry name" value="ATP_GRASP"/>
    <property type="match status" value="1"/>
</dbReference>
<evidence type="ECO:0000256" key="7">
    <source>
        <dbReference type="RuleBase" id="RU361200"/>
    </source>
</evidence>
<dbReference type="InterPro" id="IPR054350">
    <property type="entry name" value="PurT/PurK_preATP-grasp"/>
</dbReference>
<feature type="domain" description="ATP-grasp" evidence="8">
    <location>
        <begin position="114"/>
        <end position="296"/>
    </location>
</feature>
<dbReference type="InterPro" id="IPR040686">
    <property type="entry name" value="PurK_C"/>
</dbReference>
<dbReference type="eggNOG" id="COG0026">
    <property type="taxonomic scope" value="Bacteria"/>
</dbReference>
<dbReference type="SUPFAM" id="SSF51246">
    <property type="entry name" value="Rudiment single hybrid motif"/>
    <property type="match status" value="1"/>
</dbReference>
<reference evidence="9 10" key="1">
    <citation type="journal article" date="2008" name="Appl. Environ. Microbiol.">
        <title>Hydrogenomics of the extremely thermophilic bacterium Caldicellulosiruptor saccharolyticus.</title>
        <authorList>
            <person name="van de Werken H.J."/>
            <person name="Verhaart M.R."/>
            <person name="VanFossen A.L."/>
            <person name="Willquist K."/>
            <person name="Lewis D.L."/>
            <person name="Nichols J.D."/>
            <person name="Goorissen H.P."/>
            <person name="Mongodin E.F."/>
            <person name="Nelson K.E."/>
            <person name="van Niel E.W."/>
            <person name="Stams A.J."/>
            <person name="Ward D.E."/>
            <person name="de Vos W.M."/>
            <person name="van der Oost J."/>
            <person name="Kelly R.M."/>
            <person name="Kengen S.W."/>
        </authorList>
    </citation>
    <scope>NUCLEOTIDE SEQUENCE [LARGE SCALE GENOMIC DNA]</scope>
    <source>
        <strain evidence="10">ATCC 43494 / DSM 8903 / Tp8T 6331</strain>
    </source>
</reference>
<keyword evidence="4 6" id="KW-0067">ATP-binding</keyword>
<comment type="function">
    <text evidence="7">Catalyzes the ATP-dependent conversion of 5-aminoimidazole ribonucleotide (AIR) and HCO(3)- to N5-carboxyaminoimidazole ribonucleotide (N5-CAIR).</text>
</comment>
<dbReference type="RefSeq" id="WP_011917154.1">
    <property type="nucleotide sequence ID" value="NC_009437.1"/>
</dbReference>
<dbReference type="NCBIfam" id="NF004679">
    <property type="entry name" value="PRK06019.1-5"/>
    <property type="match status" value="1"/>
</dbReference>
<dbReference type="GO" id="GO:0034028">
    <property type="term" value="F:5-(carboxyamino)imidazole ribonucleotide synthase activity"/>
    <property type="evidence" value="ECO:0007669"/>
    <property type="project" value="UniProtKB-UniRule"/>
</dbReference>
<dbReference type="GO" id="GO:0005829">
    <property type="term" value="C:cytosol"/>
    <property type="evidence" value="ECO:0007669"/>
    <property type="project" value="TreeGrafter"/>
</dbReference>
<dbReference type="HAMAP" id="MF_01928">
    <property type="entry name" value="PurK"/>
    <property type="match status" value="1"/>
</dbReference>
<name>A4XJY4_CALS8</name>
<dbReference type="GO" id="GO:0006189">
    <property type="term" value="P:'de novo' IMP biosynthetic process"/>
    <property type="evidence" value="ECO:0007669"/>
    <property type="project" value="UniProtKB-UniRule"/>
</dbReference>
<evidence type="ECO:0000313" key="9">
    <source>
        <dbReference type="EMBL" id="ABP67219.1"/>
    </source>
</evidence>
<sequence>MNKGVFGYPLMKIGIIGGGQLGKMLSQKAKQMGFYVISLDPSAACPAASVSDELIVSDFYSPEKLKELVEKSDITTYEIEHINTSVLKELYDEGYNILPSPYCLEIIQDKLKQKQVLQSAGLPVPRFERVESFDISFFENFGFPLVQKATKGGYDGRGVVVLKSKDDINKVLKTESYIEEFVDVEKELAVIVARNKKGDVVSYPVVEMVFDETANILDILIVPARVEKDIEDEAKKIAIKAVEALQGVGVFGVELFLTKDRKILINEIAPRPHNSGHYTIEACITSQFEQHLRAICDLPLGSTKLLSPAVMINLLGDDGYKGTPVIEGLIDALSIEGVSFHFYGKKVTAPFRKMGHVTILDDNLERAIEKAKKVKEVLKIKSEV</sequence>
<dbReference type="UniPathway" id="UPA00074">
    <property type="reaction ID" value="UER00942"/>
</dbReference>
<evidence type="ECO:0000313" key="10">
    <source>
        <dbReference type="Proteomes" id="UP000000256"/>
    </source>
</evidence>
<keyword evidence="5" id="KW-0456">Lyase</keyword>
<dbReference type="PANTHER" id="PTHR11609:SF5">
    <property type="entry name" value="PHOSPHORIBOSYLAMINOIMIDAZOLE CARBOXYLASE"/>
    <property type="match status" value="1"/>
</dbReference>
<dbReference type="AlphaFoldDB" id="A4XJY4"/>
<dbReference type="GO" id="GO:0046872">
    <property type="term" value="F:metal ion binding"/>
    <property type="evidence" value="ECO:0007669"/>
    <property type="project" value="InterPro"/>
</dbReference>
<dbReference type="HOGENOM" id="CLU_011534_0_2_9"/>
<dbReference type="Pfam" id="PF17769">
    <property type="entry name" value="PurK_C"/>
    <property type="match status" value="1"/>
</dbReference>
<dbReference type="OrthoDB" id="9804625at2"/>
<evidence type="ECO:0000256" key="5">
    <source>
        <dbReference type="ARBA" id="ARBA00023239"/>
    </source>
</evidence>
<feature type="binding site" evidence="6">
    <location>
        <position position="148"/>
    </location>
    <ligand>
        <name>ATP</name>
        <dbReference type="ChEBI" id="CHEBI:30616"/>
    </ligand>
</feature>
<dbReference type="EMBL" id="CP000679">
    <property type="protein sequence ID" value="ABP67219.1"/>
    <property type="molecule type" value="Genomic_DNA"/>
</dbReference>
<dbReference type="Proteomes" id="UP000000256">
    <property type="component" value="Chromosome"/>
</dbReference>
<feature type="binding site" evidence="6">
    <location>
        <position position="187"/>
    </location>
    <ligand>
        <name>ATP</name>
        <dbReference type="ChEBI" id="CHEBI:30616"/>
    </ligand>
</feature>
<keyword evidence="6 7" id="KW-0436">Ligase</keyword>
<comment type="caution">
    <text evidence="6">Lacks conserved residue(s) required for the propagation of feature annotation.</text>
</comment>
<evidence type="ECO:0000256" key="6">
    <source>
        <dbReference type="HAMAP-Rule" id="MF_01928"/>
    </source>
</evidence>
<dbReference type="GO" id="GO:0004638">
    <property type="term" value="F:phosphoribosylaminoimidazole carboxylase activity"/>
    <property type="evidence" value="ECO:0007669"/>
    <property type="project" value="InterPro"/>
</dbReference>
<comment type="function">
    <text evidence="6">Catalyzes the ATP-dependent conversion of 5-aminoimidazole ribonucleotide (AIR) and HCO(3)(-) to N5-carboxyaminoimidazole ribonucleotide (N5-CAIR).</text>
</comment>
<dbReference type="InterPro" id="IPR016185">
    <property type="entry name" value="PreATP-grasp_dom_sf"/>
</dbReference>
<comment type="pathway">
    <text evidence="6 7">Purine metabolism; IMP biosynthesis via de novo pathway; 5-amino-1-(5-phospho-D-ribosyl)imidazole-4-carboxylate from 5-amino-1-(5-phospho-D-ribosyl)imidazole (N5-CAIR route): step 1/2.</text>
</comment>
<dbReference type="Gene3D" id="3.30.1490.20">
    <property type="entry name" value="ATP-grasp fold, A domain"/>
    <property type="match status" value="1"/>
</dbReference>
<dbReference type="NCBIfam" id="TIGR01161">
    <property type="entry name" value="purK"/>
    <property type="match status" value="1"/>
</dbReference>
<dbReference type="STRING" id="351627.Csac_1629"/>
<dbReference type="PANTHER" id="PTHR11609">
    <property type="entry name" value="PURINE BIOSYNTHESIS PROTEIN 6/7, PUR6/7"/>
    <property type="match status" value="1"/>
</dbReference>
<keyword evidence="2 6" id="KW-0658">Purine biosynthesis</keyword>
<dbReference type="FunFam" id="3.30.470.20:FF:000037">
    <property type="entry name" value="Phosphoribosylaminoimidazole carboxylase, chloroplastic"/>
    <property type="match status" value="1"/>
</dbReference>
<dbReference type="GO" id="GO:0005524">
    <property type="term" value="F:ATP binding"/>
    <property type="evidence" value="ECO:0007669"/>
    <property type="project" value="UniProtKB-UniRule"/>
</dbReference>
<keyword evidence="3" id="KW-0210">Decarboxylase</keyword>